<evidence type="ECO:0000259" key="11">
    <source>
        <dbReference type="PROSITE" id="PS51379"/>
    </source>
</evidence>
<evidence type="ECO:0000256" key="10">
    <source>
        <dbReference type="SAM" id="Phobius"/>
    </source>
</evidence>
<keyword evidence="8" id="KW-0411">Iron-sulfur</keyword>
<dbReference type="Pfam" id="PF02665">
    <property type="entry name" value="Nitrate_red_gam"/>
    <property type="match status" value="1"/>
</dbReference>
<evidence type="ECO:0000313" key="12">
    <source>
        <dbReference type="EMBL" id="BDQ34756.1"/>
    </source>
</evidence>
<reference evidence="12" key="1">
    <citation type="submission" date="2022-08" db="EMBL/GenBank/DDBJ databases">
        <title>Genome Sequence of the sulphate-reducing bacterium, Pseudodesulfovibrio portus JCM14722.</title>
        <authorList>
            <person name="Kondo R."/>
            <person name="Kataoka T."/>
        </authorList>
    </citation>
    <scope>NUCLEOTIDE SEQUENCE</scope>
    <source>
        <strain evidence="12">JCM 14722</strain>
    </source>
</reference>
<feature type="transmembrane region" description="Helical" evidence="10">
    <location>
        <begin position="67"/>
        <end position="86"/>
    </location>
</feature>
<proteinExistence type="predicted"/>
<dbReference type="PANTHER" id="PTHR43255">
    <property type="entry name" value="IRON-SULFUR-BINDING OXIDOREDUCTASE FADF-RELATED-RELATED"/>
    <property type="match status" value="1"/>
</dbReference>
<keyword evidence="9 10" id="KW-0472">Membrane</keyword>
<feature type="transmembrane region" description="Helical" evidence="10">
    <location>
        <begin position="106"/>
        <end position="128"/>
    </location>
</feature>
<evidence type="ECO:0000256" key="6">
    <source>
        <dbReference type="ARBA" id="ARBA00023002"/>
    </source>
</evidence>
<dbReference type="InterPro" id="IPR051460">
    <property type="entry name" value="HdrC_iron-sulfur_subunit"/>
</dbReference>
<dbReference type="Gene3D" id="1.10.1060.10">
    <property type="entry name" value="Alpha-helical ferredoxin"/>
    <property type="match status" value="2"/>
</dbReference>
<name>A0ABN6RXZ2_9BACT</name>
<dbReference type="PROSITE" id="PS51379">
    <property type="entry name" value="4FE4S_FER_2"/>
    <property type="match status" value="2"/>
</dbReference>
<keyword evidence="4" id="KW-0479">Metal-binding</keyword>
<feature type="transmembrane region" description="Helical" evidence="10">
    <location>
        <begin position="140"/>
        <end position="158"/>
    </location>
</feature>
<dbReference type="SUPFAM" id="SSF46548">
    <property type="entry name" value="alpha-helical ferredoxin"/>
    <property type="match status" value="2"/>
</dbReference>
<accession>A0ABN6RXZ2</accession>
<protein>
    <recommendedName>
        <fullName evidence="11">4Fe-4S ferredoxin-type domain-containing protein</fullName>
    </recommendedName>
</protein>
<keyword evidence="5 10" id="KW-1133">Transmembrane helix</keyword>
<dbReference type="Pfam" id="PF13183">
    <property type="entry name" value="Fer4_8"/>
    <property type="match status" value="2"/>
</dbReference>
<evidence type="ECO:0000256" key="9">
    <source>
        <dbReference type="ARBA" id="ARBA00023136"/>
    </source>
</evidence>
<dbReference type="PANTHER" id="PTHR43255:SF2">
    <property type="entry name" value="HETERODISULFIDE REDUCTASE RELATED PROTEIN"/>
    <property type="match status" value="1"/>
</dbReference>
<evidence type="ECO:0000256" key="3">
    <source>
        <dbReference type="ARBA" id="ARBA00022692"/>
    </source>
</evidence>
<organism evidence="12 13">
    <name type="scientific">Pseudodesulfovibrio portus</name>
    <dbReference type="NCBI Taxonomy" id="231439"/>
    <lineage>
        <taxon>Bacteria</taxon>
        <taxon>Pseudomonadati</taxon>
        <taxon>Thermodesulfobacteriota</taxon>
        <taxon>Desulfovibrionia</taxon>
        <taxon>Desulfovibrionales</taxon>
        <taxon>Desulfovibrionaceae</taxon>
    </lineage>
</organism>
<feature type="domain" description="4Fe-4S ferredoxin-type" evidence="11">
    <location>
        <begin position="356"/>
        <end position="388"/>
    </location>
</feature>
<feature type="transmembrane region" description="Helical" evidence="10">
    <location>
        <begin position="257"/>
        <end position="279"/>
    </location>
</feature>
<keyword evidence="7" id="KW-0408">Iron</keyword>
<dbReference type="InterPro" id="IPR036909">
    <property type="entry name" value="Cyt_c-like_dom_sf"/>
</dbReference>
<keyword evidence="3 10" id="KW-0812">Transmembrane</keyword>
<dbReference type="RefSeq" id="WP_264981648.1">
    <property type="nucleotide sequence ID" value="NZ_AP026708.1"/>
</dbReference>
<comment type="subcellular location">
    <subcellularLocation>
        <location evidence="1">Cell membrane</location>
        <topology evidence="1">Multi-pass membrane protein</topology>
    </subcellularLocation>
</comment>
<evidence type="ECO:0000256" key="8">
    <source>
        <dbReference type="ARBA" id="ARBA00023014"/>
    </source>
</evidence>
<sequence>MHFFDFGLSIASVICVAGVARRIALWWRPTTKPVSDPRPRPILSAVKALVLDVLLLARTVRTGPLRWLAHCLVFFGFMGLLLFHALDETVTVSFFPAYESTLDPWQFLRNLFAAMTLAGLGLMIYRRLAVRRLRAVTRTQDWAIVLAVGCIILSGVFLEMSKIISPAAYQRMADEYFYSDNGQEVTALKAFWAHEYGVVFSRRLPSDAATLEMGAELNEDNCAACHADTRSAFLSRSLATALAPLSPAMNTSRADTVFWYFHMIFCFIGLAALPFAKFFHPLSTPANMIARQGRRDGDAESPLAQRMGMDACTRCGECSVRCSVAPSFSVLGNPDILPSEKLASLRRFWSDGSLAGRPLADFAQGSRICTECLRCTDVCPSGINLQDLWMRSKKEVARRSPDPNGAVRLMRPSQRVVSFEDCNIVPPISGLADNAESYWACVQCTTCTSVCPVVAVCEDPSTDLDLTPQQIMNLLRMGLKDQTLGARMVWSCTTCYKCQEHCPQNIRVADVLYELRNTAAARMGCGDRAGIDGESQ</sequence>
<evidence type="ECO:0000256" key="7">
    <source>
        <dbReference type="ARBA" id="ARBA00023004"/>
    </source>
</evidence>
<dbReference type="InterPro" id="IPR036197">
    <property type="entry name" value="NarG-like_sf"/>
</dbReference>
<dbReference type="EMBL" id="AP026708">
    <property type="protein sequence ID" value="BDQ34756.1"/>
    <property type="molecule type" value="Genomic_DNA"/>
</dbReference>
<evidence type="ECO:0000256" key="5">
    <source>
        <dbReference type="ARBA" id="ARBA00022989"/>
    </source>
</evidence>
<evidence type="ECO:0000313" key="13">
    <source>
        <dbReference type="Proteomes" id="UP001061361"/>
    </source>
</evidence>
<dbReference type="InterPro" id="IPR023234">
    <property type="entry name" value="NarG-like_domain"/>
</dbReference>
<dbReference type="InterPro" id="IPR009051">
    <property type="entry name" value="Helical_ferredxn"/>
</dbReference>
<dbReference type="SUPFAM" id="SSF103501">
    <property type="entry name" value="Respiratory nitrate reductase 1 gamma chain"/>
    <property type="match status" value="2"/>
</dbReference>
<evidence type="ECO:0000256" key="2">
    <source>
        <dbReference type="ARBA" id="ARBA00022475"/>
    </source>
</evidence>
<feature type="domain" description="4Fe-4S ferredoxin-type" evidence="11">
    <location>
        <begin position="441"/>
        <end position="461"/>
    </location>
</feature>
<dbReference type="Gene3D" id="1.20.950.20">
    <property type="entry name" value="Transmembrane di-heme cytochromes, Chain C"/>
    <property type="match status" value="1"/>
</dbReference>
<evidence type="ECO:0000256" key="1">
    <source>
        <dbReference type="ARBA" id="ARBA00004651"/>
    </source>
</evidence>
<dbReference type="SUPFAM" id="SSF46626">
    <property type="entry name" value="Cytochrome c"/>
    <property type="match status" value="1"/>
</dbReference>
<dbReference type="InterPro" id="IPR017900">
    <property type="entry name" value="4Fe4S_Fe_S_CS"/>
</dbReference>
<evidence type="ECO:0000256" key="4">
    <source>
        <dbReference type="ARBA" id="ARBA00022723"/>
    </source>
</evidence>
<keyword evidence="13" id="KW-1185">Reference proteome</keyword>
<dbReference type="InterPro" id="IPR017896">
    <property type="entry name" value="4Fe4S_Fe-S-bd"/>
</dbReference>
<keyword evidence="6" id="KW-0560">Oxidoreductase</keyword>
<keyword evidence="2" id="KW-1003">Cell membrane</keyword>
<gene>
    <name evidence="12" type="ORF">JCM14722_22980</name>
</gene>
<dbReference type="Proteomes" id="UP001061361">
    <property type="component" value="Chromosome"/>
</dbReference>
<dbReference type="PROSITE" id="PS00198">
    <property type="entry name" value="4FE4S_FER_1"/>
    <property type="match status" value="2"/>
</dbReference>